<evidence type="ECO:0000256" key="5">
    <source>
        <dbReference type="ARBA" id="ARBA00023136"/>
    </source>
</evidence>
<dbReference type="PANTHER" id="PTHR10465">
    <property type="entry name" value="TRANSMEMBRANE GTPASE FZO1"/>
    <property type="match status" value="1"/>
</dbReference>
<sequence length="753" mass="87075">MANVSIKYNPYKVESFISLNGREITEDSKLHIYKNERLQVWVEKLGPILEDECNDDAIHITFHGTFLDYEDMKDYFSQIKHSVVTYTLEHIPAKETDDKFRELVLLFDEMQAGPFEDLKDAHITENFKKALGSEFEVSVIATMSSGKSTLINAMLGREFVPAKNEACTATIARIRDQDGMDGYTAKCLDQNGDVVYEEQAVELGDMKRFNEDERISYIEVNGDIPFIQTRNANLILVDTPGPNNSRNSDHRDHTYRIIKNASKPMVLYVLNATQLATNDDSILLGSVAEAMKVGGKQSKDRFLFAVNKIDEYDTERADSIDEALGNIRHYLAQYGIENPNVFPISAEMAKVIRLHLSGQPLTRKQEKTLAEYDLFTDVPQMHLTKYAMLPESAKVELAEKARLAKDEGDIYGEALIHTGVPAIEEAINEYLDKYAVTAKIKNAVDTFRKKIEEKQMMDLLLKEIEHNKGERMRITERLQRVEAQLNEGKATERFKQKIQQLAYNKDMSDRIRKIRSRIDSMLQGKASEKMTIVEMEQDMSKLIRKIDNLQSDVITELEKLVNEGLRSEAEQLLVEYSGYIQGLMQDKAVKLGKLEVGSEMFLLGEMPDASELIERHKRTEQEKVGEKWVENEGKRWYKPWTWPQKKGYYREIFEDREYVDGSKVFEEFLKPVRGSFYENIQKANDHMQVESERLKAFFLKELDKLESVIRQKVKELKELAGNNNQLEERIRNDRQKMDWLHAFQMKLDAILEI</sequence>
<comment type="subcellular location">
    <subcellularLocation>
        <location evidence="1">Membrane</location>
    </subcellularLocation>
</comment>
<keyword evidence="3" id="KW-0378">Hydrolase</keyword>
<evidence type="ECO:0000256" key="3">
    <source>
        <dbReference type="ARBA" id="ARBA00022801"/>
    </source>
</evidence>
<dbReference type="InterPro" id="IPR045063">
    <property type="entry name" value="Dynamin_N"/>
</dbReference>
<keyword evidence="5" id="KW-0472">Membrane</keyword>
<feature type="coiled-coil region" evidence="6">
    <location>
        <begin position="699"/>
        <end position="736"/>
    </location>
</feature>
<evidence type="ECO:0000313" key="9">
    <source>
        <dbReference type="Proteomes" id="UP001057877"/>
    </source>
</evidence>
<evidence type="ECO:0000256" key="2">
    <source>
        <dbReference type="ARBA" id="ARBA00022741"/>
    </source>
</evidence>
<proteinExistence type="predicted"/>
<keyword evidence="2" id="KW-0547">Nucleotide-binding</keyword>
<evidence type="ECO:0000256" key="4">
    <source>
        <dbReference type="ARBA" id="ARBA00023134"/>
    </source>
</evidence>
<keyword evidence="6" id="KW-0175">Coiled coil</keyword>
<feature type="domain" description="Dynamin N-terminal" evidence="7">
    <location>
        <begin position="137"/>
        <end position="281"/>
    </location>
</feature>
<dbReference type="EMBL" id="CP091430">
    <property type="protein sequence ID" value="UVI31962.1"/>
    <property type="molecule type" value="Genomic_DNA"/>
</dbReference>
<dbReference type="SUPFAM" id="SSF52540">
    <property type="entry name" value="P-loop containing nucleoside triphosphate hydrolases"/>
    <property type="match status" value="1"/>
</dbReference>
<evidence type="ECO:0000313" key="8">
    <source>
        <dbReference type="EMBL" id="UVI31962.1"/>
    </source>
</evidence>
<reference evidence="8" key="1">
    <citation type="submission" date="2022-01" db="EMBL/GenBank/DDBJ databases">
        <title>Paenibacillus spongiae sp. nov., isolated from marine sponge.</title>
        <authorList>
            <person name="Li Z."/>
            <person name="Zhang M."/>
        </authorList>
    </citation>
    <scope>NUCLEOTIDE SEQUENCE</scope>
    <source>
        <strain evidence="8">PHS-Z3</strain>
    </source>
</reference>
<name>A0ABY5SGW6_9BACL</name>
<evidence type="ECO:0000256" key="6">
    <source>
        <dbReference type="SAM" id="Coils"/>
    </source>
</evidence>
<dbReference type="Proteomes" id="UP001057877">
    <property type="component" value="Chromosome"/>
</dbReference>
<accession>A0ABY5SGW6</accession>
<dbReference type="Gene3D" id="3.40.50.300">
    <property type="entry name" value="P-loop containing nucleotide triphosphate hydrolases"/>
    <property type="match status" value="1"/>
</dbReference>
<dbReference type="PANTHER" id="PTHR10465:SF0">
    <property type="entry name" value="SARCALUMENIN"/>
    <property type="match status" value="1"/>
</dbReference>
<evidence type="ECO:0000259" key="7">
    <source>
        <dbReference type="Pfam" id="PF00350"/>
    </source>
</evidence>
<gene>
    <name evidence="8" type="ORF">L1F29_09160</name>
</gene>
<organism evidence="8 9">
    <name type="scientific">Paenibacillus spongiae</name>
    <dbReference type="NCBI Taxonomy" id="2909671"/>
    <lineage>
        <taxon>Bacteria</taxon>
        <taxon>Bacillati</taxon>
        <taxon>Bacillota</taxon>
        <taxon>Bacilli</taxon>
        <taxon>Bacillales</taxon>
        <taxon>Paenibacillaceae</taxon>
        <taxon>Paenibacillus</taxon>
    </lineage>
</organism>
<dbReference type="InterPro" id="IPR027417">
    <property type="entry name" value="P-loop_NTPase"/>
</dbReference>
<dbReference type="InterPro" id="IPR027094">
    <property type="entry name" value="Mitofusin_fam"/>
</dbReference>
<keyword evidence="4" id="KW-0342">GTP-binding</keyword>
<protein>
    <submittedName>
        <fullName evidence="8">Dynamin family protein</fullName>
    </submittedName>
</protein>
<dbReference type="RefSeq" id="WP_258388022.1">
    <property type="nucleotide sequence ID" value="NZ_CP091430.1"/>
</dbReference>
<dbReference type="Pfam" id="PF00350">
    <property type="entry name" value="Dynamin_N"/>
    <property type="match status" value="1"/>
</dbReference>
<evidence type="ECO:0000256" key="1">
    <source>
        <dbReference type="ARBA" id="ARBA00004370"/>
    </source>
</evidence>
<keyword evidence="9" id="KW-1185">Reference proteome</keyword>